<dbReference type="InterPro" id="IPR059049">
    <property type="entry name" value="TSEN34_N"/>
</dbReference>
<evidence type="ECO:0000256" key="5">
    <source>
        <dbReference type="ARBA" id="ARBA00034031"/>
    </source>
</evidence>
<keyword evidence="10" id="KW-1185">Reference proteome</keyword>
<accession>A0A9P7XRF7</accession>
<dbReference type="GO" id="GO:0005634">
    <property type="term" value="C:nucleus"/>
    <property type="evidence" value="ECO:0007669"/>
    <property type="project" value="UniProtKB-ARBA"/>
</dbReference>
<dbReference type="InterPro" id="IPR011856">
    <property type="entry name" value="tRNA_endonuc-like_dom_sf"/>
</dbReference>
<organism evidence="9 10">
    <name type="scientific">Linnemannia hyalina</name>
    <dbReference type="NCBI Taxonomy" id="64524"/>
    <lineage>
        <taxon>Eukaryota</taxon>
        <taxon>Fungi</taxon>
        <taxon>Fungi incertae sedis</taxon>
        <taxon>Mucoromycota</taxon>
        <taxon>Mortierellomycotina</taxon>
        <taxon>Mortierellomycetes</taxon>
        <taxon>Mortierellales</taxon>
        <taxon>Mortierellaceae</taxon>
        <taxon>Linnemannia</taxon>
    </lineage>
</organism>
<feature type="region of interest" description="Disordered" evidence="6">
    <location>
        <begin position="1"/>
        <end position="70"/>
    </location>
</feature>
<dbReference type="CDD" id="cd22363">
    <property type="entry name" value="tRNA-intron_lyase_C"/>
    <property type="match status" value="1"/>
</dbReference>
<dbReference type="Gene3D" id="3.40.1350.10">
    <property type="match status" value="1"/>
</dbReference>
<protein>
    <recommendedName>
        <fullName evidence="2">tRNA-intron lyase</fullName>
        <ecNumber evidence="2">4.6.1.16</ecNumber>
    </recommendedName>
</protein>
<keyword evidence="4" id="KW-0456">Lyase</keyword>
<sequence length="277" mass="30197">MLTDKTNGNKDAMAPDRDESTSQGQTLTRPNSTGTGTGEPQTGEQSKGAQQPLPSTTRSGTSTPESKPKVHLTGIEGLIWDIQDVRKLRQDHRIAGSLAGSLPRSPMQNIFQGLPLRLLPEEISVLLHHDIIDLVVDSQNHDQQQHDYSDLDASNTTTSGLTDHALVFEHLWKDHQFFIAPGMKFGGDYLLYRNDPLVCHASLVASVKEPEEPLSLVDMANSARLVSTVQKQHLICSVLPAHANATTTPTTATTTIPPPLSESNRRVVAFAVEWAGF</sequence>
<dbReference type="AlphaFoldDB" id="A0A9P7XRF7"/>
<dbReference type="EMBL" id="JAHRHY010000011">
    <property type="protein sequence ID" value="KAG9065839.1"/>
    <property type="molecule type" value="Genomic_DNA"/>
</dbReference>
<evidence type="ECO:0000256" key="1">
    <source>
        <dbReference type="ARBA" id="ARBA00008078"/>
    </source>
</evidence>
<evidence type="ECO:0000313" key="10">
    <source>
        <dbReference type="Proteomes" id="UP000707451"/>
    </source>
</evidence>
<feature type="compositionally biased region" description="Polar residues" evidence="6">
    <location>
        <begin position="47"/>
        <end position="65"/>
    </location>
</feature>
<evidence type="ECO:0000259" key="8">
    <source>
        <dbReference type="Pfam" id="PF26577"/>
    </source>
</evidence>
<evidence type="ECO:0000256" key="6">
    <source>
        <dbReference type="SAM" id="MobiDB-lite"/>
    </source>
</evidence>
<dbReference type="Pfam" id="PF26577">
    <property type="entry name" value="TSEN34_N"/>
    <property type="match status" value="1"/>
</dbReference>
<dbReference type="GO" id="GO:0003676">
    <property type="term" value="F:nucleic acid binding"/>
    <property type="evidence" value="ECO:0007669"/>
    <property type="project" value="InterPro"/>
</dbReference>
<feature type="compositionally biased region" description="Polar residues" evidence="6">
    <location>
        <begin position="21"/>
        <end position="32"/>
    </location>
</feature>
<dbReference type="PANTHER" id="PTHR13070">
    <property type="entry name" value="TRNA-SPLICING ENDONUCLEASE SUBUNIT SEN34-RELATED"/>
    <property type="match status" value="1"/>
</dbReference>
<name>A0A9P7XRF7_9FUNG</name>
<evidence type="ECO:0000256" key="4">
    <source>
        <dbReference type="ARBA" id="ARBA00023239"/>
    </source>
</evidence>
<feature type="domain" description="TSEN34 N-terminal" evidence="8">
    <location>
        <begin position="70"/>
        <end position="136"/>
    </location>
</feature>
<dbReference type="InterPro" id="IPR006677">
    <property type="entry name" value="tRNA_intron_Endonuc_cat-like"/>
</dbReference>
<dbReference type="SUPFAM" id="SSF53032">
    <property type="entry name" value="tRNA-intron endonuclease catalytic domain-like"/>
    <property type="match status" value="1"/>
</dbReference>
<dbReference type="Pfam" id="PF01974">
    <property type="entry name" value="tRNA_int_endo"/>
    <property type="match status" value="1"/>
</dbReference>
<comment type="similarity">
    <text evidence="1">Belongs to the tRNA-intron endonuclease family.</text>
</comment>
<dbReference type="InterPro" id="IPR036167">
    <property type="entry name" value="tRNA_intron_Endo_cat-like_sf"/>
</dbReference>
<dbReference type="Proteomes" id="UP000707451">
    <property type="component" value="Unassembled WGS sequence"/>
</dbReference>
<proteinExistence type="inferred from homology"/>
<evidence type="ECO:0000259" key="7">
    <source>
        <dbReference type="Pfam" id="PF01974"/>
    </source>
</evidence>
<dbReference type="GO" id="GO:0000213">
    <property type="term" value="F:tRNA-intron lyase activity"/>
    <property type="evidence" value="ECO:0007669"/>
    <property type="project" value="UniProtKB-EC"/>
</dbReference>
<dbReference type="PANTHER" id="PTHR13070:SF0">
    <property type="entry name" value="TRNA-SPLICING ENDONUCLEASE SUBUNIT SEN34"/>
    <property type="match status" value="1"/>
</dbReference>
<evidence type="ECO:0000256" key="2">
    <source>
        <dbReference type="ARBA" id="ARBA00012573"/>
    </source>
</evidence>
<dbReference type="GO" id="GO:0000379">
    <property type="term" value="P:tRNA-type intron splice site recognition and cleavage"/>
    <property type="evidence" value="ECO:0007669"/>
    <property type="project" value="TreeGrafter"/>
</dbReference>
<comment type="catalytic activity">
    <reaction evidence="5">
        <text>pretRNA = a 3'-half-tRNA molecule with a 5'-OH end + a 5'-half-tRNA molecule with a 2',3'-cyclic phosphate end + an intron with a 2',3'-cyclic phosphate and a 5'-hydroxyl terminus.</text>
        <dbReference type="EC" id="4.6.1.16"/>
    </reaction>
</comment>
<reference evidence="9" key="1">
    <citation type="submission" date="2021-06" db="EMBL/GenBank/DDBJ databases">
        <title>Genome Sequence of Mortierella hyaline Strain SCG-10, a Cold-Adapted, Nitrate-Reducing Fungus Isolated from Soil in Minnesota, USA.</title>
        <authorList>
            <person name="Aldossari N."/>
        </authorList>
    </citation>
    <scope>NUCLEOTIDE SEQUENCE</scope>
    <source>
        <strain evidence="9">SCG-10</strain>
    </source>
</reference>
<feature type="domain" description="tRNA intron endonuclease catalytic" evidence="7">
    <location>
        <begin position="165"/>
        <end position="238"/>
    </location>
</feature>
<evidence type="ECO:0000256" key="3">
    <source>
        <dbReference type="ARBA" id="ARBA00022694"/>
    </source>
</evidence>
<dbReference type="EC" id="4.6.1.16" evidence="2"/>
<gene>
    <name evidence="9" type="ORF">KI688_002136</name>
</gene>
<dbReference type="OrthoDB" id="48041at2759"/>
<keyword evidence="3" id="KW-0819">tRNA processing</keyword>
<evidence type="ECO:0000313" key="9">
    <source>
        <dbReference type="EMBL" id="KAG9065839.1"/>
    </source>
</evidence>
<comment type="caution">
    <text evidence="9">The sequence shown here is derived from an EMBL/GenBank/DDBJ whole genome shotgun (WGS) entry which is preliminary data.</text>
</comment>